<evidence type="ECO:0000313" key="1">
    <source>
        <dbReference type="EMBL" id="SDE11510.1"/>
    </source>
</evidence>
<dbReference type="AlphaFoldDB" id="A0A1G7A9S5"/>
<dbReference type="InterPro" id="IPR053810">
    <property type="entry name" value="DUF6952"/>
</dbReference>
<sequence length="83" mass="9245">MKLPIIRQFYQNNSSEDLEKTLDVLESFTEFRGVSDEELNIVGEMITNICGALEVHKSVAKGQPEKDALNGFAQKVMGSIDRA</sequence>
<dbReference type="EMBL" id="FNAS01000003">
    <property type="protein sequence ID" value="SDE11510.1"/>
    <property type="molecule type" value="Genomic_DNA"/>
</dbReference>
<dbReference type="RefSeq" id="WP_092736017.1">
    <property type="nucleotide sequence ID" value="NZ_FNAS01000003.1"/>
</dbReference>
<reference evidence="1 2" key="1">
    <citation type="submission" date="2016-10" db="EMBL/GenBank/DDBJ databases">
        <authorList>
            <person name="de Groot N.N."/>
        </authorList>
    </citation>
    <scope>NUCLEOTIDE SEQUENCE [LARGE SCALE GENOMIC DNA]</scope>
    <source>
        <strain evidence="1 2">DSM 24015</strain>
    </source>
</reference>
<evidence type="ECO:0000313" key="2">
    <source>
        <dbReference type="Proteomes" id="UP000198517"/>
    </source>
</evidence>
<dbReference type="Proteomes" id="UP000198517">
    <property type="component" value="Unassembled WGS sequence"/>
</dbReference>
<proteinExistence type="predicted"/>
<gene>
    <name evidence="1" type="ORF">SAMN05421544_103101</name>
</gene>
<dbReference type="STRING" id="1071918.SAMN05421544_103101"/>
<name>A0A1G7A9S5_9FLAO</name>
<accession>A0A1G7A9S5</accession>
<protein>
    <submittedName>
        <fullName evidence="1">Uncharacterized protein</fullName>
    </submittedName>
</protein>
<dbReference type="Pfam" id="PF22264">
    <property type="entry name" value="DUF6952"/>
    <property type="match status" value="1"/>
</dbReference>
<dbReference type="OrthoDB" id="1149088at2"/>
<organism evidence="1 2">
    <name type="scientific">Riemerella columbipharyngis</name>
    <dbReference type="NCBI Taxonomy" id="1071918"/>
    <lineage>
        <taxon>Bacteria</taxon>
        <taxon>Pseudomonadati</taxon>
        <taxon>Bacteroidota</taxon>
        <taxon>Flavobacteriia</taxon>
        <taxon>Flavobacteriales</taxon>
        <taxon>Weeksellaceae</taxon>
        <taxon>Riemerella</taxon>
    </lineage>
</organism>
<keyword evidence="2" id="KW-1185">Reference proteome</keyword>